<dbReference type="CDD" id="cd04902">
    <property type="entry name" value="ACT_3PGDH-xct"/>
    <property type="match status" value="1"/>
</dbReference>
<dbReference type="InterPro" id="IPR045865">
    <property type="entry name" value="ACT-like_dom_sf"/>
</dbReference>
<proteinExistence type="predicted"/>
<evidence type="ECO:0000259" key="1">
    <source>
        <dbReference type="PROSITE" id="PS51671"/>
    </source>
</evidence>
<dbReference type="EMBL" id="JXQG01000076">
    <property type="protein sequence ID" value="KKZ10823.1"/>
    <property type="molecule type" value="Genomic_DNA"/>
</dbReference>
<dbReference type="PROSITE" id="PS51671">
    <property type="entry name" value="ACT"/>
    <property type="match status" value="1"/>
</dbReference>
<comment type="caution">
    <text evidence="2">The sequence shown here is derived from an EMBL/GenBank/DDBJ whole genome shotgun (WGS) entry which is preliminary data.</text>
</comment>
<dbReference type="AlphaFoldDB" id="A0A0G2IVK6"/>
<dbReference type="Pfam" id="PF01842">
    <property type="entry name" value="ACT"/>
    <property type="match status" value="1"/>
</dbReference>
<protein>
    <recommendedName>
        <fullName evidence="1">ACT domain-containing protein</fullName>
    </recommendedName>
</protein>
<feature type="non-terminal residue" evidence="2">
    <location>
        <position position="1"/>
    </location>
</feature>
<dbReference type="SUPFAM" id="SSF55021">
    <property type="entry name" value="ACT-like"/>
    <property type="match status" value="1"/>
</dbReference>
<reference evidence="2 3" key="1">
    <citation type="submission" date="2015-01" db="EMBL/GenBank/DDBJ databases">
        <title>Lifestyle Evolution in Cyanobacterial Symbionts of Sponges.</title>
        <authorList>
            <person name="Burgsdorf I."/>
            <person name="Slaby B.M."/>
            <person name="Handley K.M."/>
            <person name="Haber M."/>
            <person name="Blom J."/>
            <person name="Marshall C.W."/>
            <person name="Gilbert J.A."/>
            <person name="Hentschel U."/>
            <person name="Steindler L."/>
        </authorList>
    </citation>
    <scope>NUCLEOTIDE SEQUENCE [LARGE SCALE GENOMIC DNA]</scope>
    <source>
        <strain evidence="2">SP3</strain>
    </source>
</reference>
<sequence>GIIGRLGSLLGQHNVNIASMQVGRRIMRGDAVMVLSVDDPIPESLLDDITSIDGIREAHTVSL</sequence>
<dbReference type="PATRIC" id="fig|1604020.3.peg.2036"/>
<dbReference type="InterPro" id="IPR002912">
    <property type="entry name" value="ACT_dom"/>
</dbReference>
<evidence type="ECO:0000313" key="2">
    <source>
        <dbReference type="EMBL" id="KKZ10823.1"/>
    </source>
</evidence>
<accession>A0A0G2IVK6</accession>
<dbReference type="FunFam" id="3.30.70.260:FF:000008">
    <property type="entry name" value="D-3-phosphoglycerate dehydrogenase, chloroplastic"/>
    <property type="match status" value="1"/>
</dbReference>
<gene>
    <name evidence="2" type="ORF">TE42_09395</name>
</gene>
<dbReference type="Gene3D" id="3.30.70.260">
    <property type="match status" value="1"/>
</dbReference>
<dbReference type="Proteomes" id="UP000035067">
    <property type="component" value="Unassembled WGS sequence"/>
</dbReference>
<feature type="domain" description="ACT" evidence="1">
    <location>
        <begin position="1"/>
        <end position="63"/>
    </location>
</feature>
<name>A0A0G2IVK6_9SYNE</name>
<organism evidence="2 3">
    <name type="scientific">Candidatus Synechococcus spongiarum SP3</name>
    <dbReference type="NCBI Taxonomy" id="1604020"/>
    <lineage>
        <taxon>Bacteria</taxon>
        <taxon>Bacillati</taxon>
        <taxon>Cyanobacteriota</taxon>
        <taxon>Cyanophyceae</taxon>
        <taxon>Synechococcales</taxon>
        <taxon>Synechococcaceae</taxon>
        <taxon>Synechococcus</taxon>
    </lineage>
</organism>
<evidence type="ECO:0000313" key="3">
    <source>
        <dbReference type="Proteomes" id="UP000035067"/>
    </source>
</evidence>